<dbReference type="EMBL" id="LAZR01018575">
    <property type="protein sequence ID" value="KKL95871.1"/>
    <property type="molecule type" value="Genomic_DNA"/>
</dbReference>
<feature type="non-terminal residue" evidence="2">
    <location>
        <position position="52"/>
    </location>
</feature>
<gene>
    <name evidence="2" type="ORF">LCGC14_1850230</name>
</gene>
<feature type="transmembrane region" description="Helical" evidence="1">
    <location>
        <begin position="30"/>
        <end position="51"/>
    </location>
</feature>
<evidence type="ECO:0000313" key="2">
    <source>
        <dbReference type="EMBL" id="KKL95871.1"/>
    </source>
</evidence>
<keyword evidence="1" id="KW-1133">Transmembrane helix</keyword>
<evidence type="ECO:0000256" key="1">
    <source>
        <dbReference type="SAM" id="Phobius"/>
    </source>
</evidence>
<protein>
    <submittedName>
        <fullName evidence="2">Uncharacterized protein</fullName>
    </submittedName>
</protein>
<name>A0A0F9GYV7_9ZZZZ</name>
<comment type="caution">
    <text evidence="2">The sequence shown here is derived from an EMBL/GenBank/DDBJ whole genome shotgun (WGS) entry which is preliminary data.</text>
</comment>
<accession>A0A0F9GYV7</accession>
<sequence>MTKSILSLIFLVQVIPLAIAIEHIAKKSKTKAAIFEIALMLTLAVGLMIVWG</sequence>
<proteinExistence type="predicted"/>
<reference evidence="2" key="1">
    <citation type="journal article" date="2015" name="Nature">
        <title>Complex archaea that bridge the gap between prokaryotes and eukaryotes.</title>
        <authorList>
            <person name="Spang A."/>
            <person name="Saw J.H."/>
            <person name="Jorgensen S.L."/>
            <person name="Zaremba-Niedzwiedzka K."/>
            <person name="Martijn J."/>
            <person name="Lind A.E."/>
            <person name="van Eijk R."/>
            <person name="Schleper C."/>
            <person name="Guy L."/>
            <person name="Ettema T.J."/>
        </authorList>
    </citation>
    <scope>NUCLEOTIDE SEQUENCE</scope>
</reference>
<dbReference type="AlphaFoldDB" id="A0A0F9GYV7"/>
<keyword evidence="1" id="KW-0472">Membrane</keyword>
<keyword evidence="1" id="KW-0812">Transmembrane</keyword>
<organism evidence="2">
    <name type="scientific">marine sediment metagenome</name>
    <dbReference type="NCBI Taxonomy" id="412755"/>
    <lineage>
        <taxon>unclassified sequences</taxon>
        <taxon>metagenomes</taxon>
        <taxon>ecological metagenomes</taxon>
    </lineage>
</organism>